<evidence type="ECO:0000256" key="1">
    <source>
        <dbReference type="SAM" id="MobiDB-lite"/>
    </source>
</evidence>
<feature type="non-terminal residue" evidence="3">
    <location>
        <position position="205"/>
    </location>
</feature>
<feature type="domain" description="Reverse transcriptase Ty1/copia-type" evidence="2">
    <location>
        <begin position="114"/>
        <end position="203"/>
    </location>
</feature>
<name>A0A699TVL8_TANCI</name>
<gene>
    <name evidence="3" type="ORF">Tci_886894</name>
</gene>
<reference evidence="3" key="1">
    <citation type="journal article" date="2019" name="Sci. Rep.">
        <title>Draft genome of Tanacetum cinerariifolium, the natural source of mosquito coil.</title>
        <authorList>
            <person name="Yamashiro T."/>
            <person name="Shiraishi A."/>
            <person name="Satake H."/>
            <person name="Nakayama K."/>
        </authorList>
    </citation>
    <scope>NUCLEOTIDE SEQUENCE</scope>
</reference>
<accession>A0A699TVL8</accession>
<evidence type="ECO:0000313" key="3">
    <source>
        <dbReference type="EMBL" id="GFD14925.1"/>
    </source>
</evidence>
<feature type="region of interest" description="Disordered" evidence="1">
    <location>
        <begin position="1"/>
        <end position="53"/>
    </location>
</feature>
<protein>
    <submittedName>
        <fullName evidence="3">Putative ribonuclease H-like domain-containing protein</fullName>
    </submittedName>
</protein>
<dbReference type="Pfam" id="PF07727">
    <property type="entry name" value="RVT_2"/>
    <property type="match status" value="1"/>
</dbReference>
<dbReference type="InterPro" id="IPR013103">
    <property type="entry name" value="RVT_2"/>
</dbReference>
<comment type="caution">
    <text evidence="3">The sequence shown here is derived from an EMBL/GenBank/DDBJ whole genome shotgun (WGS) entry which is preliminary data.</text>
</comment>
<organism evidence="3">
    <name type="scientific">Tanacetum cinerariifolium</name>
    <name type="common">Dalmatian daisy</name>
    <name type="synonym">Chrysanthemum cinerariifolium</name>
    <dbReference type="NCBI Taxonomy" id="118510"/>
    <lineage>
        <taxon>Eukaryota</taxon>
        <taxon>Viridiplantae</taxon>
        <taxon>Streptophyta</taxon>
        <taxon>Embryophyta</taxon>
        <taxon>Tracheophyta</taxon>
        <taxon>Spermatophyta</taxon>
        <taxon>Magnoliopsida</taxon>
        <taxon>eudicotyledons</taxon>
        <taxon>Gunneridae</taxon>
        <taxon>Pentapetalae</taxon>
        <taxon>asterids</taxon>
        <taxon>campanulids</taxon>
        <taxon>Asterales</taxon>
        <taxon>Asteraceae</taxon>
        <taxon>Asteroideae</taxon>
        <taxon>Anthemideae</taxon>
        <taxon>Anthemidinae</taxon>
        <taxon>Tanacetum</taxon>
    </lineage>
</organism>
<sequence length="205" mass="22578">TGSSNPQNKKGDTAFDGKEHDAEKPKFAVNLSPSSSALSGEQDDMTKKKDKGKSHVEYFTRNRDLNVDFKDYSEDISNDVSVAGPIVPTAGQNYSNSTNPFSAAGPSNTNTSPTHGTIEEEVYVCQPLGFEDPGHPDKVYKVVKALYGLHQALRAWYETLANYLLENGFHKGQIDQTLFVKKQKGDILLVQIYVDDIIFGATNKD</sequence>
<feature type="compositionally biased region" description="Basic and acidic residues" evidence="1">
    <location>
        <begin position="9"/>
        <end position="26"/>
    </location>
</feature>
<evidence type="ECO:0000259" key="2">
    <source>
        <dbReference type="Pfam" id="PF07727"/>
    </source>
</evidence>
<feature type="non-terminal residue" evidence="3">
    <location>
        <position position="1"/>
    </location>
</feature>
<proteinExistence type="predicted"/>
<dbReference type="AlphaFoldDB" id="A0A699TVL8"/>
<dbReference type="EMBL" id="BKCJ011282940">
    <property type="protein sequence ID" value="GFD14925.1"/>
    <property type="molecule type" value="Genomic_DNA"/>
</dbReference>